<keyword evidence="1" id="KW-0472">Membrane</keyword>
<proteinExistence type="predicted"/>
<feature type="transmembrane region" description="Helical" evidence="1">
    <location>
        <begin position="92"/>
        <end position="111"/>
    </location>
</feature>
<dbReference type="RefSeq" id="WP_015614137.1">
    <property type="nucleotide sequence ID" value="NC_021182.1"/>
</dbReference>
<evidence type="ECO:0000313" key="3">
    <source>
        <dbReference type="Proteomes" id="UP000013523"/>
    </source>
</evidence>
<feature type="transmembrane region" description="Helical" evidence="1">
    <location>
        <begin position="116"/>
        <end position="134"/>
    </location>
</feature>
<protein>
    <submittedName>
        <fullName evidence="2">Putative membrane protein</fullName>
    </submittedName>
</protein>
<evidence type="ECO:0000256" key="1">
    <source>
        <dbReference type="SAM" id="Phobius"/>
    </source>
</evidence>
<dbReference type="Pfam" id="PF09900">
    <property type="entry name" value="DUF2127"/>
    <property type="match status" value="1"/>
</dbReference>
<keyword evidence="1" id="KW-0812">Transmembrane</keyword>
<organism evidence="2 3">
    <name type="scientific">Clostridium pasteurianum BC1</name>
    <dbReference type="NCBI Taxonomy" id="86416"/>
    <lineage>
        <taxon>Bacteria</taxon>
        <taxon>Bacillati</taxon>
        <taxon>Bacillota</taxon>
        <taxon>Clostridia</taxon>
        <taxon>Eubacteriales</taxon>
        <taxon>Clostridiaceae</taxon>
        <taxon>Clostridium</taxon>
    </lineage>
</organism>
<dbReference type="AlphaFoldDB" id="R4JZR8"/>
<dbReference type="HOGENOM" id="CLU_117208_1_0_9"/>
<gene>
    <name evidence="2" type="ORF">Clopa_0782</name>
</gene>
<dbReference type="eggNOG" id="COG4331">
    <property type="taxonomic scope" value="Bacteria"/>
</dbReference>
<dbReference type="PATRIC" id="fig|86416.3.peg.771"/>
<feature type="transmembrane region" description="Helical" evidence="1">
    <location>
        <begin position="140"/>
        <end position="160"/>
    </location>
</feature>
<evidence type="ECO:0000313" key="2">
    <source>
        <dbReference type="EMBL" id="AGK95813.1"/>
    </source>
</evidence>
<sequence>MMLNDELLESKKINKKNDIFHKSFEIGILLKGIDSILQITGGILLIFLNPHRLSRIVVLLTQHELSKNPRDTIANFIVKSSLGFNLSVQHFAVFYLISHGVIKLVLVILLWKKKMFAYPLTIFSLALFIIYQIYHYTIRHSLWLIGLTIFDIVMIILTLIEYNNIKNEVYE</sequence>
<dbReference type="STRING" id="86416.Clopa_0782"/>
<dbReference type="OrthoDB" id="8393979at2"/>
<dbReference type="InterPro" id="IPR021125">
    <property type="entry name" value="DUF2127"/>
</dbReference>
<dbReference type="EMBL" id="CP003261">
    <property type="protein sequence ID" value="AGK95813.1"/>
    <property type="molecule type" value="Genomic_DNA"/>
</dbReference>
<name>R4JZR8_CLOPA</name>
<keyword evidence="3" id="KW-1185">Reference proteome</keyword>
<dbReference type="PIRSF" id="PIRSF034455">
    <property type="entry name" value="UCP034455"/>
    <property type="match status" value="1"/>
</dbReference>
<reference evidence="2 3" key="1">
    <citation type="submission" date="2012-01" db="EMBL/GenBank/DDBJ databases">
        <title>Complete sequence of chromosome of Clostridium pasteurianum BC1.</title>
        <authorList>
            <consortium name="US DOE Joint Genome Institute"/>
            <person name="Lucas S."/>
            <person name="Han J."/>
            <person name="Lapidus A."/>
            <person name="Cheng J.-F."/>
            <person name="Goodwin L."/>
            <person name="Pitluck S."/>
            <person name="Peters L."/>
            <person name="Mikhailova N."/>
            <person name="Teshima H."/>
            <person name="Detter J.C."/>
            <person name="Han C."/>
            <person name="Tapia R."/>
            <person name="Land M."/>
            <person name="Hauser L."/>
            <person name="Kyrpides N."/>
            <person name="Ivanova N."/>
            <person name="Pagani I."/>
            <person name="Dunn J."/>
            <person name="Taghavi S."/>
            <person name="Francis A."/>
            <person name="van der Lelie D."/>
            <person name="Woyke T."/>
        </authorList>
    </citation>
    <scope>NUCLEOTIDE SEQUENCE [LARGE SCALE GENOMIC DNA]</scope>
    <source>
        <strain evidence="2 3">BC1</strain>
    </source>
</reference>
<dbReference type="KEGG" id="cpas:Clopa_0782"/>
<feature type="transmembrane region" description="Helical" evidence="1">
    <location>
        <begin position="28"/>
        <end position="48"/>
    </location>
</feature>
<dbReference type="InterPro" id="IPR014591">
    <property type="entry name" value="UCP034455"/>
</dbReference>
<accession>R4JZR8</accession>
<dbReference type="Proteomes" id="UP000013523">
    <property type="component" value="Chromosome"/>
</dbReference>
<keyword evidence="1" id="KW-1133">Transmembrane helix</keyword>